<accession>A0A1M4EBZ0</accession>
<feature type="region of interest" description="Disordered" evidence="1">
    <location>
        <begin position="68"/>
        <end position="88"/>
    </location>
</feature>
<protein>
    <submittedName>
        <fullName evidence="2">Uncharacterized protein</fullName>
    </submittedName>
</protein>
<dbReference type="AlphaFoldDB" id="A0A1M4EBZ0"/>
<evidence type="ECO:0000256" key="1">
    <source>
        <dbReference type="SAM" id="MobiDB-lite"/>
    </source>
</evidence>
<dbReference type="EMBL" id="LT559118">
    <property type="protein sequence ID" value="SBO96457.1"/>
    <property type="molecule type" value="Genomic_DNA"/>
</dbReference>
<name>A0A1M4EBZ0_9ACTN</name>
<proteinExistence type="predicted"/>
<gene>
    <name evidence="2" type="ORF">BN4615_P5973</name>
</gene>
<sequence length="88" mass="9829">MARASGDVGELGQIRHRAPPSCVWMSLTPFDRRRVAIMSLYVITAGRADDHDARLARQALTDHYHAVPVRDGEIRRKKGDPGRAPINQ</sequence>
<reference evidence="2" key="1">
    <citation type="submission" date="2016-04" db="EMBL/GenBank/DDBJ databases">
        <authorList>
            <person name="Evans L.H."/>
            <person name="Alamgir A."/>
            <person name="Owens N."/>
            <person name="Weber N.D."/>
            <person name="Virtaneva K."/>
            <person name="Barbian K."/>
            <person name="Babar A."/>
            <person name="Rosenke K."/>
        </authorList>
    </citation>
    <scope>NUCLEOTIDE SEQUENCE</scope>
    <source>
        <strain evidence="2">Nono1</strain>
    </source>
</reference>
<evidence type="ECO:0000313" key="2">
    <source>
        <dbReference type="EMBL" id="SBO96457.1"/>
    </source>
</evidence>
<organism evidence="2">
    <name type="scientific">Nonomuraea gerenzanensis</name>
    <dbReference type="NCBI Taxonomy" id="93944"/>
    <lineage>
        <taxon>Bacteria</taxon>
        <taxon>Bacillati</taxon>
        <taxon>Actinomycetota</taxon>
        <taxon>Actinomycetes</taxon>
        <taxon>Streptosporangiales</taxon>
        <taxon>Streptosporangiaceae</taxon>
        <taxon>Nonomuraea</taxon>
    </lineage>
</organism>